<evidence type="ECO:0000256" key="5">
    <source>
        <dbReference type="ARBA" id="ARBA00022989"/>
    </source>
</evidence>
<dbReference type="InterPro" id="IPR001173">
    <property type="entry name" value="Glyco_trans_2-like"/>
</dbReference>
<keyword evidence="6 7" id="KW-0472">Membrane</keyword>
<reference evidence="9 10" key="1">
    <citation type="journal article" date="2015" name="Genome Announc.">
        <title>Expanding the biotechnology potential of lactobacilli through comparative genomics of 213 strains and associated genera.</title>
        <authorList>
            <person name="Sun Z."/>
            <person name="Harris H.M."/>
            <person name="McCann A."/>
            <person name="Guo C."/>
            <person name="Argimon S."/>
            <person name="Zhang W."/>
            <person name="Yang X."/>
            <person name="Jeffery I.B."/>
            <person name="Cooney J.C."/>
            <person name="Kagawa T.F."/>
            <person name="Liu W."/>
            <person name="Song Y."/>
            <person name="Salvetti E."/>
            <person name="Wrobel A."/>
            <person name="Rasinkangas P."/>
            <person name="Parkhill J."/>
            <person name="Rea M.C."/>
            <person name="O'Sullivan O."/>
            <person name="Ritari J."/>
            <person name="Douillard F.P."/>
            <person name="Paul Ross R."/>
            <person name="Yang R."/>
            <person name="Briner A.E."/>
            <person name="Felis G.E."/>
            <person name="de Vos W.M."/>
            <person name="Barrangou R."/>
            <person name="Klaenhammer T.R."/>
            <person name="Caufield P.W."/>
            <person name="Cui Y."/>
            <person name="Zhang H."/>
            <person name="O'Toole P.W."/>
        </authorList>
    </citation>
    <scope>NUCLEOTIDE SEQUENCE [LARGE SCALE GENOMIC DNA]</scope>
    <source>
        <strain evidence="9 10">DSM 20515</strain>
    </source>
</reference>
<keyword evidence="2" id="KW-0328">Glycosyltransferase</keyword>
<evidence type="ECO:0000256" key="1">
    <source>
        <dbReference type="ARBA" id="ARBA00004141"/>
    </source>
</evidence>
<dbReference type="SUPFAM" id="SSF53448">
    <property type="entry name" value="Nucleotide-diphospho-sugar transferases"/>
    <property type="match status" value="1"/>
</dbReference>
<dbReference type="Gene3D" id="3.90.550.10">
    <property type="entry name" value="Spore Coat Polysaccharide Biosynthesis Protein SpsA, Chain A"/>
    <property type="match status" value="1"/>
</dbReference>
<feature type="transmembrane region" description="Helical" evidence="7">
    <location>
        <begin position="165"/>
        <end position="185"/>
    </location>
</feature>
<dbReference type="PANTHER" id="PTHR48090:SF1">
    <property type="entry name" value="PROPHAGE BACTOPRENOL GLUCOSYL TRANSFERASE HOMOLOG"/>
    <property type="match status" value="1"/>
</dbReference>
<dbReference type="InterPro" id="IPR029044">
    <property type="entry name" value="Nucleotide-diphossugar_trans"/>
</dbReference>
<dbReference type="RefSeq" id="WP_056997088.1">
    <property type="nucleotide sequence ID" value="NZ_AYYR01000071.1"/>
</dbReference>
<gene>
    <name evidence="9" type="ORF">FC82_GL003189</name>
</gene>
<dbReference type="GO" id="GO:0016757">
    <property type="term" value="F:glycosyltransferase activity"/>
    <property type="evidence" value="ECO:0007669"/>
    <property type="project" value="UniProtKB-KW"/>
</dbReference>
<evidence type="ECO:0000256" key="7">
    <source>
        <dbReference type="SAM" id="Phobius"/>
    </source>
</evidence>
<feature type="transmembrane region" description="Helical" evidence="7">
    <location>
        <begin position="256"/>
        <end position="275"/>
    </location>
</feature>
<evidence type="ECO:0000256" key="2">
    <source>
        <dbReference type="ARBA" id="ARBA00022676"/>
    </source>
</evidence>
<dbReference type="EMBL" id="AYYR01000071">
    <property type="protein sequence ID" value="KRM74750.1"/>
    <property type="molecule type" value="Genomic_DNA"/>
</dbReference>
<accession>A0A0R2B5L7</accession>
<evidence type="ECO:0000259" key="8">
    <source>
        <dbReference type="Pfam" id="PF00535"/>
    </source>
</evidence>
<dbReference type="InterPro" id="IPR050256">
    <property type="entry name" value="Glycosyltransferase_2"/>
</dbReference>
<dbReference type="Pfam" id="PF00535">
    <property type="entry name" value="Glycos_transf_2"/>
    <property type="match status" value="1"/>
</dbReference>
<dbReference type="AlphaFoldDB" id="A0A0R2B5L7"/>
<organism evidence="9 10">
    <name type="scientific">Secundilactobacillus collinoides DSM 20515 = JCM 1123</name>
    <dbReference type="NCBI Taxonomy" id="1423733"/>
    <lineage>
        <taxon>Bacteria</taxon>
        <taxon>Bacillati</taxon>
        <taxon>Bacillota</taxon>
        <taxon>Bacilli</taxon>
        <taxon>Lactobacillales</taxon>
        <taxon>Lactobacillaceae</taxon>
        <taxon>Secundilactobacillus</taxon>
    </lineage>
</organism>
<evidence type="ECO:0000256" key="3">
    <source>
        <dbReference type="ARBA" id="ARBA00022679"/>
    </source>
</evidence>
<keyword evidence="5 7" id="KW-1133">Transmembrane helix</keyword>
<sequence length="308" mass="33832">MMQKLTIIVPAYNHESTLHSTIQQLLRVEDDLLHHDTIGYRTRLLVVDDGSRDQTWQTIQDEHQFNHRVTGIRLSRHFGYDNALLAGLQSAVATSDVMLTIDAELQNDPAIIPAMLGEYGNGADIVAGQPVNSHPSAAAQPMIANFRVMSKRAVRALLAYKEHDLSIATTIPMLGFTTASVAYTLRKINTKKQHRARYASLKNTWDNHFANSLTPVHGVVILGAACGGLGLLALGYSVIAKMLGTTTLGWTSLMSSIWITGGILMVSIGLIGEYVGKILTETQQRPRFTIEEEIGTQEAVIRQFDKAV</sequence>
<protein>
    <submittedName>
        <fullName evidence="9">Glycosyltransferase</fullName>
    </submittedName>
</protein>
<feature type="transmembrane region" description="Helical" evidence="7">
    <location>
        <begin position="216"/>
        <end position="236"/>
    </location>
</feature>
<evidence type="ECO:0000256" key="6">
    <source>
        <dbReference type="ARBA" id="ARBA00023136"/>
    </source>
</evidence>
<comment type="caution">
    <text evidence="9">The sequence shown here is derived from an EMBL/GenBank/DDBJ whole genome shotgun (WGS) entry which is preliminary data.</text>
</comment>
<evidence type="ECO:0000313" key="10">
    <source>
        <dbReference type="Proteomes" id="UP000051845"/>
    </source>
</evidence>
<evidence type="ECO:0000256" key="4">
    <source>
        <dbReference type="ARBA" id="ARBA00022692"/>
    </source>
</evidence>
<comment type="subcellular location">
    <subcellularLocation>
        <location evidence="1">Membrane</location>
        <topology evidence="1">Multi-pass membrane protein</topology>
    </subcellularLocation>
</comment>
<name>A0A0R2B5L7_SECCO</name>
<keyword evidence="3 9" id="KW-0808">Transferase</keyword>
<dbReference type="PATRIC" id="fig|1423733.4.peg.3313"/>
<dbReference type="PANTHER" id="PTHR48090">
    <property type="entry name" value="UNDECAPRENYL-PHOSPHATE 4-DEOXY-4-FORMAMIDO-L-ARABINOSE TRANSFERASE-RELATED"/>
    <property type="match status" value="1"/>
</dbReference>
<dbReference type="Proteomes" id="UP000051845">
    <property type="component" value="Unassembled WGS sequence"/>
</dbReference>
<dbReference type="GO" id="GO:0005886">
    <property type="term" value="C:plasma membrane"/>
    <property type="evidence" value="ECO:0007669"/>
    <property type="project" value="TreeGrafter"/>
</dbReference>
<keyword evidence="4 7" id="KW-0812">Transmembrane</keyword>
<proteinExistence type="predicted"/>
<feature type="domain" description="Glycosyltransferase 2-like" evidence="8">
    <location>
        <begin position="6"/>
        <end position="136"/>
    </location>
</feature>
<evidence type="ECO:0000313" key="9">
    <source>
        <dbReference type="EMBL" id="KRM74750.1"/>
    </source>
</evidence>